<keyword evidence="6" id="KW-1185">Reference proteome</keyword>
<dbReference type="FunFam" id="3.20.20.10:FF:000007">
    <property type="entry name" value="Pyridoxal phosphate homeostasis protein"/>
    <property type="match status" value="1"/>
</dbReference>
<dbReference type="KEGG" id="acan:ACA1_253440"/>
<feature type="domain" description="Alanine racemase N-terminal" evidence="4">
    <location>
        <begin position="70"/>
        <end position="290"/>
    </location>
</feature>
<evidence type="ECO:0000259" key="4">
    <source>
        <dbReference type="Pfam" id="PF01168"/>
    </source>
</evidence>
<comment type="similarity">
    <text evidence="2 3">Belongs to the pyridoxal phosphate-binding protein YggS/PROSC family.</text>
</comment>
<evidence type="ECO:0000313" key="5">
    <source>
        <dbReference type="EMBL" id="ELR22357.1"/>
    </source>
</evidence>
<gene>
    <name evidence="5" type="ORF">ACA1_253440</name>
</gene>
<comment type="function">
    <text evidence="2">Pyridoxal 5'-phosphate (PLP)-binding protein, which may be involved in intracellular homeostatic regulation of pyridoxal 5'-phosphate (PLP), the active form of vitamin B6.</text>
</comment>
<dbReference type="GeneID" id="14923291"/>
<dbReference type="AlphaFoldDB" id="L8HAS2"/>
<dbReference type="Proteomes" id="UP000011083">
    <property type="component" value="Unassembled WGS sequence"/>
</dbReference>
<dbReference type="InterPro" id="IPR011078">
    <property type="entry name" value="PyrdxlP_homeostasis"/>
</dbReference>
<dbReference type="OrthoDB" id="10264196at2759"/>
<keyword evidence="1 2" id="KW-0663">Pyridoxal phosphate</keyword>
<dbReference type="PANTHER" id="PTHR10146">
    <property type="entry name" value="PROLINE SYNTHETASE CO-TRANSCRIBED BACTERIAL HOMOLOG PROTEIN"/>
    <property type="match status" value="1"/>
</dbReference>
<dbReference type="PANTHER" id="PTHR10146:SF14">
    <property type="entry name" value="PYRIDOXAL PHOSPHATE HOMEOSTASIS PROTEIN"/>
    <property type="match status" value="1"/>
</dbReference>
<evidence type="ECO:0000256" key="3">
    <source>
        <dbReference type="RuleBase" id="RU004514"/>
    </source>
</evidence>
<dbReference type="OMA" id="HIPFHLI"/>
<dbReference type="InterPro" id="IPR029066">
    <property type="entry name" value="PLP-binding_barrel"/>
</dbReference>
<evidence type="ECO:0000256" key="1">
    <source>
        <dbReference type="ARBA" id="ARBA00022898"/>
    </source>
</evidence>
<dbReference type="SUPFAM" id="SSF51419">
    <property type="entry name" value="PLP-binding barrel"/>
    <property type="match status" value="1"/>
</dbReference>
<sequence>MRRPISTCRVGSTVCLFPSAARPSPASSSALRLQFQSRSLGTSSPIEMENPEFNIEPTAEECAEVVRRLNGIQQEVTEVSQRLGLKQEPRLVAVSKTKPAALVRACFEAGHVHFGENYVQELVTKSKQLPEGIKWRFIGHLQSNKCKQVLSVPNLDCVETVDSVKLATALDKAAAAAGRTTPLSILVQINTSGEESKSGADPEKVVDVVKEIREKCSRLHFAGLMTIGRFDEHPEPDFRKLVECRKKVCDELGLPVEQVELSMGMSHDFKIAIEEGSTNVRVGSSIFGARVYHK</sequence>
<protein>
    <recommendedName>
        <fullName evidence="2">Pyridoxal phosphate homeostasis protein</fullName>
        <shortName evidence="2">PLP homeostasis protein</shortName>
    </recommendedName>
</protein>
<proteinExistence type="inferred from homology"/>
<dbReference type="Gene3D" id="3.20.20.10">
    <property type="entry name" value="Alanine racemase"/>
    <property type="match status" value="1"/>
</dbReference>
<reference evidence="5 6" key="1">
    <citation type="journal article" date="2013" name="Genome Biol.">
        <title>Genome of Acanthamoeba castellanii highlights extensive lateral gene transfer and early evolution of tyrosine kinase signaling.</title>
        <authorList>
            <person name="Clarke M."/>
            <person name="Lohan A.J."/>
            <person name="Liu B."/>
            <person name="Lagkouvardos I."/>
            <person name="Roy S."/>
            <person name="Zafar N."/>
            <person name="Bertelli C."/>
            <person name="Schilde C."/>
            <person name="Kianianmomeni A."/>
            <person name="Burglin T.R."/>
            <person name="Frech C."/>
            <person name="Turcotte B."/>
            <person name="Kopec K.O."/>
            <person name="Synnott J.M."/>
            <person name="Choo C."/>
            <person name="Paponov I."/>
            <person name="Finkler A."/>
            <person name="Soon Heng Tan C."/>
            <person name="Hutchins A.P."/>
            <person name="Weinmeier T."/>
            <person name="Rattei T."/>
            <person name="Chu J.S."/>
            <person name="Gimenez G."/>
            <person name="Irimia M."/>
            <person name="Rigden D.J."/>
            <person name="Fitzpatrick D.A."/>
            <person name="Lorenzo-Morales J."/>
            <person name="Bateman A."/>
            <person name="Chiu C.H."/>
            <person name="Tang P."/>
            <person name="Hegemann P."/>
            <person name="Fromm H."/>
            <person name="Raoult D."/>
            <person name="Greub G."/>
            <person name="Miranda-Saavedra D."/>
            <person name="Chen N."/>
            <person name="Nash P."/>
            <person name="Ginger M.L."/>
            <person name="Horn M."/>
            <person name="Schaap P."/>
            <person name="Caler L."/>
            <person name="Loftus B."/>
        </authorList>
    </citation>
    <scope>NUCLEOTIDE SEQUENCE [LARGE SCALE GENOMIC DNA]</scope>
    <source>
        <strain evidence="5 6">Neff</strain>
    </source>
</reference>
<accession>L8HAS2</accession>
<dbReference type="STRING" id="1257118.L8HAS2"/>
<feature type="modified residue" description="N6-(pyridoxal phosphate)lysine" evidence="2">
    <location>
        <position position="96"/>
    </location>
</feature>
<dbReference type="InterPro" id="IPR001608">
    <property type="entry name" value="Ala_racemase_N"/>
</dbReference>
<dbReference type="NCBIfam" id="TIGR00044">
    <property type="entry name" value="YggS family pyridoxal phosphate-dependent enzyme"/>
    <property type="match status" value="1"/>
</dbReference>
<dbReference type="VEuPathDB" id="AmoebaDB:ACA1_253440"/>
<dbReference type="CDD" id="cd06822">
    <property type="entry name" value="PLPDE_III_YBL036c_euk"/>
    <property type="match status" value="1"/>
</dbReference>
<evidence type="ECO:0000313" key="6">
    <source>
        <dbReference type="Proteomes" id="UP000011083"/>
    </source>
</evidence>
<dbReference type="EMBL" id="KB007885">
    <property type="protein sequence ID" value="ELR22357.1"/>
    <property type="molecule type" value="Genomic_DNA"/>
</dbReference>
<evidence type="ECO:0000256" key="2">
    <source>
        <dbReference type="HAMAP-Rule" id="MF_03225"/>
    </source>
</evidence>
<name>L8HAS2_ACACF</name>
<dbReference type="HAMAP" id="MF_02087">
    <property type="entry name" value="PLP_homeostasis"/>
    <property type="match status" value="1"/>
</dbReference>
<organism evidence="5 6">
    <name type="scientific">Acanthamoeba castellanii (strain ATCC 30010 / Neff)</name>
    <dbReference type="NCBI Taxonomy" id="1257118"/>
    <lineage>
        <taxon>Eukaryota</taxon>
        <taxon>Amoebozoa</taxon>
        <taxon>Discosea</taxon>
        <taxon>Longamoebia</taxon>
        <taxon>Centramoebida</taxon>
        <taxon>Acanthamoebidae</taxon>
        <taxon>Acanthamoeba</taxon>
    </lineage>
</organism>
<dbReference type="RefSeq" id="XP_004367613.1">
    <property type="nucleotide sequence ID" value="XM_004367556.1"/>
</dbReference>
<dbReference type="GO" id="GO:0030170">
    <property type="term" value="F:pyridoxal phosphate binding"/>
    <property type="evidence" value="ECO:0007669"/>
    <property type="project" value="UniProtKB-UniRule"/>
</dbReference>
<dbReference type="Pfam" id="PF01168">
    <property type="entry name" value="Ala_racemase_N"/>
    <property type="match status" value="1"/>
</dbReference>